<evidence type="ECO:0000256" key="5">
    <source>
        <dbReference type="ARBA" id="ARBA00022801"/>
    </source>
</evidence>
<dbReference type="PANTHER" id="PTHR31616">
    <property type="entry name" value="TREHALASE"/>
    <property type="match status" value="1"/>
</dbReference>
<evidence type="ECO:0000256" key="9">
    <source>
        <dbReference type="ARBA" id="ARBA00023326"/>
    </source>
</evidence>
<sequence length="693" mass="74808">MKALDQEIPALSINNTAALVHPVMHLLSSVLLLGSVAVQTVLGRPGAGRQSVALLKHSVDSFIKTEEPVALEKLLCNIGPDGCNANGAASGVVIASPSNDNPDYFYTWTRDSGLVFKSLVDRFINRYDAGLQRRIEEYIVAQAKLQAISNPSGSLSNGAGLGEPKFEANLEPFTGDWGRPQRDGPPLRAAAMITYATWLIENGYSSTASTVIWPIIQNDLNYVAQYWYAWITSRHDPADLSASWKGTRLDLTCGKKSMEVLSSQSLVNTGVSTVHNPIPEFRISYVLTIPSALVDGSNLAAALDKHATPYAAVASQVLCFLQSFWIQSSGYIDSNINVNDGREGKDANSLLASIHAFDPKLGCDSATFQPCSDKALSNHKVTVDSFRSYKINSGLGSGKAAAVGRYIEDVYFNGNPWYLTTLAAAEQLYDSLIVWQQMGCITVTDTSLAFFQDLVPDVSKKTYASDTSSYAEIVSAVSAYADGFFNIVAKYAGPDGSLDEQFSRDDGHPLSARDLTWSYASFLTAAARRAGVAPPTWSNNNATSIPSVCSATAALGSYSSATVTSFPPSQTPKAGVPPVTTTPRPCRTATTVAVTFRERAQTRFGQTIKIVGNVAALGHWDTKRAVALNSSDYTSTNPLWKTTVTLMAGQAIEYKYIKVDKDGSLIWEHDPNHTYTVPKTCATTAVRLDNWQS</sequence>
<evidence type="ECO:0000256" key="4">
    <source>
        <dbReference type="ARBA" id="ARBA00022729"/>
    </source>
</evidence>
<dbReference type="Gene3D" id="1.50.10.10">
    <property type="match status" value="2"/>
</dbReference>
<dbReference type="InterPro" id="IPR008291">
    <property type="entry name" value="Glucoamylase_SBD"/>
</dbReference>
<dbReference type="GO" id="GO:2001070">
    <property type="term" value="F:starch binding"/>
    <property type="evidence" value="ECO:0007669"/>
    <property type="project" value="InterPro"/>
</dbReference>
<organism evidence="15 16">
    <name type="scientific">Drechmeria coniospora</name>
    <name type="common">Nematophagous fungus</name>
    <name type="synonym">Meria coniospora</name>
    <dbReference type="NCBI Taxonomy" id="98403"/>
    <lineage>
        <taxon>Eukaryota</taxon>
        <taxon>Fungi</taxon>
        <taxon>Dikarya</taxon>
        <taxon>Ascomycota</taxon>
        <taxon>Pezizomycotina</taxon>
        <taxon>Sordariomycetes</taxon>
        <taxon>Hypocreomycetidae</taxon>
        <taxon>Hypocreales</taxon>
        <taxon>Ophiocordycipitaceae</taxon>
        <taxon>Drechmeria</taxon>
    </lineage>
</organism>
<evidence type="ECO:0000256" key="1">
    <source>
        <dbReference type="ARBA" id="ARBA00001863"/>
    </source>
</evidence>
<dbReference type="InterPro" id="IPR008928">
    <property type="entry name" value="6-hairpin_glycosidase_sf"/>
</dbReference>
<evidence type="ECO:0000313" key="15">
    <source>
        <dbReference type="EMBL" id="KYK55735.1"/>
    </source>
</evidence>
<dbReference type="InterPro" id="IPR002044">
    <property type="entry name" value="CBM20"/>
</dbReference>
<keyword evidence="9" id="KW-0624">Polysaccharide degradation</keyword>
<dbReference type="Pfam" id="PF00686">
    <property type="entry name" value="CBM_20"/>
    <property type="match status" value="1"/>
</dbReference>
<evidence type="ECO:0000259" key="14">
    <source>
        <dbReference type="PROSITE" id="PS51166"/>
    </source>
</evidence>
<dbReference type="InterPro" id="IPR011613">
    <property type="entry name" value="GH15-like"/>
</dbReference>
<dbReference type="FunCoup" id="A0A151GF67">
    <property type="interactions" value="50"/>
</dbReference>
<feature type="active site" description="Proton donor" evidence="12">
    <location>
        <position position="259"/>
    </location>
</feature>
<evidence type="ECO:0000256" key="10">
    <source>
        <dbReference type="ARBA" id="ARBA00033442"/>
    </source>
</evidence>
<evidence type="ECO:0000256" key="11">
    <source>
        <dbReference type="ARBA" id="ARBA00033473"/>
    </source>
</evidence>
<evidence type="ECO:0000256" key="13">
    <source>
        <dbReference type="PIRSR" id="PIRSR001031-2"/>
    </source>
</evidence>
<dbReference type="EMBL" id="LAYC01000003">
    <property type="protein sequence ID" value="KYK55735.1"/>
    <property type="molecule type" value="Genomic_DNA"/>
</dbReference>
<dbReference type="PANTHER" id="PTHR31616:SF12">
    <property type="entry name" value="GLUCOAMYLASE"/>
    <property type="match status" value="1"/>
</dbReference>
<comment type="catalytic activity">
    <reaction evidence="1">
        <text>Hydrolysis of terminal (1-&gt;4)-linked alpha-D-glucose residues successively from non-reducing ends of the chains with release of beta-D-glucose.</text>
        <dbReference type="EC" id="3.2.1.3"/>
    </reaction>
</comment>
<feature type="active site" description="Proton acceptor" evidence="12">
    <location>
        <position position="250"/>
    </location>
</feature>
<dbReference type="InterPro" id="IPR013784">
    <property type="entry name" value="Carb-bd-like_fold"/>
</dbReference>
<dbReference type="GeneID" id="63720342"/>
<dbReference type="Pfam" id="PF00723">
    <property type="entry name" value="Glyco_hydro_15"/>
    <property type="match status" value="2"/>
</dbReference>
<dbReference type="InterPro" id="IPR000165">
    <property type="entry name" value="Glucoamylase"/>
</dbReference>
<keyword evidence="7" id="KW-0119">Carbohydrate metabolism</keyword>
<dbReference type="AlphaFoldDB" id="A0A151GF67"/>
<evidence type="ECO:0000256" key="6">
    <source>
        <dbReference type="ARBA" id="ARBA00023180"/>
    </source>
</evidence>
<dbReference type="CDD" id="cd05811">
    <property type="entry name" value="CBM20_glucoamylase"/>
    <property type="match status" value="1"/>
</dbReference>
<evidence type="ECO:0000313" key="16">
    <source>
        <dbReference type="Proteomes" id="UP000076580"/>
    </source>
</evidence>
<dbReference type="SUPFAM" id="SSF48208">
    <property type="entry name" value="Six-hairpin glycosidases"/>
    <property type="match status" value="1"/>
</dbReference>
<evidence type="ECO:0000256" key="8">
    <source>
        <dbReference type="ARBA" id="ARBA00023295"/>
    </source>
</evidence>
<keyword evidence="5" id="KW-0378">Hydrolase</keyword>
<dbReference type="EC" id="3.2.1.3" evidence="3"/>
<accession>A0A151GF67</accession>
<feature type="domain" description="CBM20" evidence="14">
    <location>
        <begin position="586"/>
        <end position="693"/>
    </location>
</feature>
<dbReference type="FunFam" id="2.60.40.10:FF:000552">
    <property type="entry name" value="Related to glucoamylase"/>
    <property type="match status" value="1"/>
</dbReference>
<dbReference type="RefSeq" id="XP_040655087.1">
    <property type="nucleotide sequence ID" value="XM_040804983.1"/>
</dbReference>
<evidence type="ECO:0000256" key="3">
    <source>
        <dbReference type="ARBA" id="ARBA00012593"/>
    </source>
</evidence>
<dbReference type="PROSITE" id="PS51166">
    <property type="entry name" value="CBM20"/>
    <property type="match status" value="1"/>
</dbReference>
<proteinExistence type="inferred from homology"/>
<dbReference type="PIRSF" id="PIRSF001031">
    <property type="entry name" value="Glu-a-glcsd_SBD"/>
    <property type="match status" value="1"/>
</dbReference>
<dbReference type="SMART" id="SM01065">
    <property type="entry name" value="CBM_2"/>
    <property type="match status" value="1"/>
</dbReference>
<keyword evidence="8" id="KW-0326">Glycosidase</keyword>
<dbReference type="InParanoid" id="A0A151GF67"/>
<protein>
    <recommendedName>
        <fullName evidence="3">glucan 1,4-alpha-glucosidase</fullName>
        <ecNumber evidence="3">3.2.1.3</ecNumber>
    </recommendedName>
    <alternativeName>
        <fullName evidence="11">1,4-alpha-D-glucan glucohydrolase</fullName>
    </alternativeName>
    <alternativeName>
        <fullName evidence="10">Glucan 1,4-alpha-glucosidase</fullName>
    </alternativeName>
</protein>
<dbReference type="GO" id="GO:0000324">
    <property type="term" value="C:fungal-type vacuole"/>
    <property type="evidence" value="ECO:0007669"/>
    <property type="project" value="TreeGrafter"/>
</dbReference>
<keyword evidence="4" id="KW-0732">Signal</keyword>
<dbReference type="Proteomes" id="UP000076580">
    <property type="component" value="Chromosome 03"/>
</dbReference>
<dbReference type="InterPro" id="IPR012341">
    <property type="entry name" value="6hp_glycosidase-like_sf"/>
</dbReference>
<reference evidence="15 16" key="1">
    <citation type="journal article" date="2016" name="Sci. Rep.">
        <title>Insights into Adaptations to a Near-Obligate Nematode Endoparasitic Lifestyle from the Finished Genome of Drechmeria coniospora.</title>
        <authorList>
            <person name="Zhang L."/>
            <person name="Zhou Z."/>
            <person name="Guo Q."/>
            <person name="Fokkens L."/>
            <person name="Miskei M."/>
            <person name="Pocsi I."/>
            <person name="Zhang W."/>
            <person name="Chen M."/>
            <person name="Wang L."/>
            <person name="Sun Y."/>
            <person name="Donzelli B.G."/>
            <person name="Gibson D.M."/>
            <person name="Nelson D.R."/>
            <person name="Luo J.G."/>
            <person name="Rep M."/>
            <person name="Liu H."/>
            <person name="Yang S."/>
            <person name="Wang J."/>
            <person name="Krasnoff S.B."/>
            <person name="Xu Y."/>
            <person name="Molnar I."/>
            <person name="Lin M."/>
        </authorList>
    </citation>
    <scope>NUCLEOTIDE SEQUENCE [LARGE SCALE GENOMIC DNA]</scope>
    <source>
        <strain evidence="15 16">ARSEF 6962</strain>
    </source>
</reference>
<evidence type="ECO:0000256" key="12">
    <source>
        <dbReference type="PIRSR" id="PIRSR001031-1"/>
    </source>
</evidence>
<dbReference type="GO" id="GO:0004339">
    <property type="term" value="F:glucan 1,4-alpha-glucosidase activity"/>
    <property type="evidence" value="ECO:0007669"/>
    <property type="project" value="UniProtKB-EC"/>
</dbReference>
<evidence type="ECO:0000256" key="2">
    <source>
        <dbReference type="ARBA" id="ARBA00006188"/>
    </source>
</evidence>
<dbReference type="InterPro" id="IPR013783">
    <property type="entry name" value="Ig-like_fold"/>
</dbReference>
<comment type="caution">
    <text evidence="15">The sequence shown here is derived from an EMBL/GenBank/DDBJ whole genome shotgun (WGS) entry which is preliminary data.</text>
</comment>
<dbReference type="STRING" id="98403.A0A151GF67"/>
<gene>
    <name evidence="15" type="ORF">DCS_07699</name>
</gene>
<keyword evidence="6" id="KW-0325">Glycoprotein</keyword>
<dbReference type="GO" id="GO:0000272">
    <property type="term" value="P:polysaccharide catabolic process"/>
    <property type="evidence" value="ECO:0007669"/>
    <property type="project" value="UniProtKB-KW"/>
</dbReference>
<dbReference type="SUPFAM" id="SSF49452">
    <property type="entry name" value="Starch-binding domain-like"/>
    <property type="match status" value="1"/>
</dbReference>
<dbReference type="PRINTS" id="PR00736">
    <property type="entry name" value="GLHYDRLASE15"/>
</dbReference>
<dbReference type="Gene3D" id="2.60.40.10">
    <property type="entry name" value="Immunoglobulins"/>
    <property type="match status" value="1"/>
</dbReference>
<keyword evidence="16" id="KW-1185">Reference proteome</keyword>
<dbReference type="InterPro" id="IPR034836">
    <property type="entry name" value="CBM20_glucoamylase"/>
</dbReference>
<name>A0A151GF67_DRECN</name>
<evidence type="ECO:0000256" key="7">
    <source>
        <dbReference type="ARBA" id="ARBA00023277"/>
    </source>
</evidence>
<feature type="binding site" evidence="13">
    <location>
        <position position="177"/>
    </location>
    <ligand>
        <name>substrate</name>
    </ligand>
</feature>
<comment type="similarity">
    <text evidence="2">Belongs to the glycosyl hydrolase 15 family.</text>
</comment>